<reference evidence="1" key="1">
    <citation type="submission" date="2020-04" db="EMBL/GenBank/DDBJ databases">
        <authorList>
            <person name="Chiriac C."/>
            <person name="Salcher M."/>
            <person name="Ghai R."/>
            <person name="Kavagutti S V."/>
        </authorList>
    </citation>
    <scope>NUCLEOTIDE SEQUENCE</scope>
</reference>
<name>A0A6J5M644_9CAUD</name>
<evidence type="ECO:0000313" key="1">
    <source>
        <dbReference type="EMBL" id="CAB4140616.1"/>
    </source>
</evidence>
<dbReference type="Gene3D" id="3.40.50.300">
    <property type="entry name" value="P-loop containing nucleotide triphosphate hydrolases"/>
    <property type="match status" value="1"/>
</dbReference>
<evidence type="ECO:0000313" key="2">
    <source>
        <dbReference type="EMBL" id="CAB4156236.1"/>
    </source>
</evidence>
<gene>
    <name evidence="3" type="ORF">UFOVP1449_21</name>
    <name evidence="1" type="ORF">UFOVP400_42</name>
    <name evidence="2" type="ORF">UFOVP669_51</name>
</gene>
<protein>
    <recommendedName>
        <fullName evidence="4">Terminase</fullName>
    </recommendedName>
</protein>
<proteinExistence type="predicted"/>
<dbReference type="EMBL" id="LR796626">
    <property type="protein sequence ID" value="CAB4156236.1"/>
    <property type="molecule type" value="Genomic_DNA"/>
</dbReference>
<dbReference type="EMBL" id="LR797399">
    <property type="protein sequence ID" value="CAB4213435.1"/>
    <property type="molecule type" value="Genomic_DNA"/>
</dbReference>
<dbReference type="EMBL" id="LR796370">
    <property type="protein sequence ID" value="CAB4140616.1"/>
    <property type="molecule type" value="Genomic_DNA"/>
</dbReference>
<sequence length="516" mass="58067">MSRPAPAGPSPQEQQLLTDILTFKHDPLGFVMYAFPWGQEGTPLARIKRPRTWQVEEFKRIGDHLQADQVKQRMGLPPEVLYLAISSGRGPGKSAFLAMLDLFVMSCWLGSTTIVTANTETQLRSRTMAELGKWHTMAINSHWFEKSSMSLKPAGWFADLLKQQLKIDTQYYYVDAQSWSEENPDAFAGAHSQIGMMVQFDEASGIPDPIWNVTEGFFTDLSPLRLWLAISNPRRNTGRFFECFHKNRGFWQTRYIDSRTVEGVDASVYQRIADQYGEDHDVTRVEVKGEFPRTGSNQFIGRDVVRKAAERELVPDDGAPLLMAIDVARFGDDESVIRFRRGRDARTIPAVRYKGVDTMDLANRAAGLIERYKPDAVFVDGGGVGGGVVDRLKQMGYRVIEVQSGSSAYDDEKYLNKRAEMWGEMREWLSIGCIENDAALIDDLTGPEYAVALKGQLKLETKEAMKKRGMASPDDGDALAMTFAERVARRDAPSLRSRSRLEGRVAVSDYDIFAQN</sequence>
<accession>A0A6J5M644</accession>
<evidence type="ECO:0008006" key="4">
    <source>
        <dbReference type="Google" id="ProtNLM"/>
    </source>
</evidence>
<dbReference type="InterPro" id="IPR027417">
    <property type="entry name" value="P-loop_NTPase"/>
</dbReference>
<organism evidence="1">
    <name type="scientific">uncultured Caudovirales phage</name>
    <dbReference type="NCBI Taxonomy" id="2100421"/>
    <lineage>
        <taxon>Viruses</taxon>
        <taxon>Duplodnaviria</taxon>
        <taxon>Heunggongvirae</taxon>
        <taxon>Uroviricota</taxon>
        <taxon>Caudoviricetes</taxon>
        <taxon>Peduoviridae</taxon>
        <taxon>Maltschvirus</taxon>
        <taxon>Maltschvirus maltsch</taxon>
    </lineage>
</organism>
<evidence type="ECO:0000313" key="3">
    <source>
        <dbReference type="EMBL" id="CAB4213435.1"/>
    </source>
</evidence>
<dbReference type="Gene3D" id="3.30.420.240">
    <property type="match status" value="1"/>
</dbReference>